<name>A0A6J5P1D1_9CAUD</name>
<evidence type="ECO:0008006" key="2">
    <source>
        <dbReference type="Google" id="ProtNLM"/>
    </source>
</evidence>
<sequence length="128" mass="14074">MPALKNPKWEKFAQAVALSVPAAKAYRDGWNCSAESAETHGPRLARNGQVSVRIEELRGKVAESAEKKFNLTKDAWLEELREIATEARQAEDFSAATGALSQIGKAAAFYAPEKLETEGTLEIIIRKE</sequence>
<accession>A0A6J5P1D1</accession>
<dbReference type="EMBL" id="LR796774">
    <property type="protein sequence ID" value="CAB4164922.1"/>
    <property type="molecule type" value="Genomic_DNA"/>
</dbReference>
<organism evidence="1">
    <name type="scientific">uncultured Caudovirales phage</name>
    <dbReference type="NCBI Taxonomy" id="2100421"/>
    <lineage>
        <taxon>Viruses</taxon>
        <taxon>Duplodnaviria</taxon>
        <taxon>Heunggongvirae</taxon>
        <taxon>Uroviricota</taxon>
        <taxon>Caudoviricetes</taxon>
        <taxon>Peduoviridae</taxon>
        <taxon>Maltschvirus</taxon>
        <taxon>Maltschvirus maltsch</taxon>
    </lineage>
</organism>
<gene>
    <name evidence="1" type="ORF">UFOVP817_2</name>
</gene>
<proteinExistence type="predicted"/>
<evidence type="ECO:0000313" key="1">
    <source>
        <dbReference type="EMBL" id="CAB4164922.1"/>
    </source>
</evidence>
<protein>
    <recommendedName>
        <fullName evidence="2">Terminase small subunit</fullName>
    </recommendedName>
</protein>
<reference evidence="1" key="1">
    <citation type="submission" date="2020-04" db="EMBL/GenBank/DDBJ databases">
        <authorList>
            <person name="Chiriac C."/>
            <person name="Salcher M."/>
            <person name="Ghai R."/>
            <person name="Kavagutti S V."/>
        </authorList>
    </citation>
    <scope>NUCLEOTIDE SEQUENCE</scope>
</reference>